<proteinExistence type="predicted"/>
<evidence type="ECO:0000313" key="1">
    <source>
        <dbReference type="Proteomes" id="UP000887574"/>
    </source>
</evidence>
<name>A0A915E039_9BILA</name>
<protein>
    <submittedName>
        <fullName evidence="2">Uncharacterized protein</fullName>
    </submittedName>
</protein>
<reference evidence="2" key="1">
    <citation type="submission" date="2022-11" db="UniProtKB">
        <authorList>
            <consortium name="WormBaseParasite"/>
        </authorList>
    </citation>
    <scope>IDENTIFICATION</scope>
</reference>
<dbReference type="AlphaFoldDB" id="A0A915E039"/>
<dbReference type="WBParaSite" id="jg2450">
    <property type="protein sequence ID" value="jg2450"/>
    <property type="gene ID" value="jg2450"/>
</dbReference>
<organism evidence="1 2">
    <name type="scientific">Ditylenchus dipsaci</name>
    <dbReference type="NCBI Taxonomy" id="166011"/>
    <lineage>
        <taxon>Eukaryota</taxon>
        <taxon>Metazoa</taxon>
        <taxon>Ecdysozoa</taxon>
        <taxon>Nematoda</taxon>
        <taxon>Chromadorea</taxon>
        <taxon>Rhabditida</taxon>
        <taxon>Tylenchina</taxon>
        <taxon>Tylenchomorpha</taxon>
        <taxon>Sphaerularioidea</taxon>
        <taxon>Anguinidae</taxon>
        <taxon>Anguininae</taxon>
        <taxon>Ditylenchus</taxon>
    </lineage>
</organism>
<sequence>MCGIEIDVGQANRSGLEKNIKNHFEACSAASQYFDSATVLSKHMVTWMKESSSARAEHINDFLWNVGEYGVYAVLSEDGIHAIRYYGITIMSASRYVNDQIWKLKGNILNMIFGKSKFVS</sequence>
<keyword evidence="1" id="KW-1185">Reference proteome</keyword>
<dbReference type="Proteomes" id="UP000887574">
    <property type="component" value="Unplaced"/>
</dbReference>
<evidence type="ECO:0000313" key="2">
    <source>
        <dbReference type="WBParaSite" id="jg2450"/>
    </source>
</evidence>
<accession>A0A915E039</accession>